<dbReference type="STRING" id="1105111.MCE_04930"/>
<dbReference type="EMBL" id="CP003334">
    <property type="protein sequence ID" value="AFC69861.1"/>
    <property type="molecule type" value="Genomic_DNA"/>
</dbReference>
<reference evidence="1 2" key="2">
    <citation type="journal article" date="2016" name="Int. J. Syst. Evol. Microbiol.">
        <title>Rickettsia amblyommatis sp. nov., a spotted fever group Rickettsia associated with multiple species of Amblyomma ticks in North, Central and South America.</title>
        <authorList>
            <person name="Karpathy S.E."/>
            <person name="Slater K.S."/>
            <person name="Goldsmith C.S."/>
            <person name="Nicholson W.L."/>
            <person name="Paddock C.D."/>
        </authorList>
    </citation>
    <scope>NUCLEOTIDE SEQUENCE [LARGE SCALE GENOMIC DNA]</scope>
    <source>
        <strain evidence="1 2">GAT-30V</strain>
    </source>
</reference>
<dbReference type="Proteomes" id="UP000008005">
    <property type="component" value="Chromosome"/>
</dbReference>
<protein>
    <submittedName>
        <fullName evidence="1">Uncharacterized protein</fullName>
    </submittedName>
</protein>
<dbReference type="HOGENOM" id="CLU_175586_0_0_5"/>
<dbReference type="KEGG" id="ram:MCE_04930"/>
<dbReference type="RefSeq" id="WP_014392378.1">
    <property type="nucleotide sequence ID" value="NC_017028.1"/>
</dbReference>
<dbReference type="AlphaFoldDB" id="H8K5R7"/>
<name>H8K5R7_RICAG</name>
<gene>
    <name evidence="1" type="ordered locus">MCE_04930</name>
</gene>
<organism evidence="1 2">
    <name type="scientific">Rickettsia amblyommatis (strain GAT-30V)</name>
    <name type="common">Rickettsia amblyommii</name>
    <dbReference type="NCBI Taxonomy" id="1105111"/>
    <lineage>
        <taxon>Bacteria</taxon>
        <taxon>Pseudomonadati</taxon>
        <taxon>Pseudomonadota</taxon>
        <taxon>Alphaproteobacteria</taxon>
        <taxon>Rickettsiales</taxon>
        <taxon>Rickettsiaceae</taxon>
        <taxon>Rickettsieae</taxon>
        <taxon>Rickettsia</taxon>
        <taxon>spotted fever group</taxon>
    </lineage>
</organism>
<reference evidence="2" key="1">
    <citation type="submission" date="2012-02" db="EMBL/GenBank/DDBJ databases">
        <title>Complete genome sequence of Candidatus Rickettsia amblyommii strain GAT-30V.</title>
        <authorList>
            <person name="Johnson S.L."/>
            <person name="Munk A.C."/>
            <person name="Han S."/>
            <person name="Bruce D.C."/>
            <person name="Dasch G.A."/>
        </authorList>
    </citation>
    <scope>NUCLEOTIDE SEQUENCE [LARGE SCALE GENOMIC DNA]</scope>
    <source>
        <strain evidence="2">GAT-30V</strain>
    </source>
</reference>
<sequence length="107" mass="11652">MKQAELVVTARIDKTKNSPELKNFLDTQLPKIYQEKVEPEKLNTTRTKEILKVIRDTTLETVSLVAQASSVGSIIGGLVGQGGVLFGGEANVIGEGDANLVRMEQKR</sequence>
<evidence type="ECO:0000313" key="1">
    <source>
        <dbReference type="EMBL" id="AFC69861.1"/>
    </source>
</evidence>
<evidence type="ECO:0000313" key="2">
    <source>
        <dbReference type="Proteomes" id="UP000008005"/>
    </source>
</evidence>
<accession>H8K5R7</accession>
<proteinExistence type="predicted"/>